<keyword evidence="3" id="KW-1185">Reference proteome</keyword>
<gene>
    <name evidence="2" type="ORF">THAOC_00711</name>
</gene>
<accession>K0TF87</accession>
<name>K0TF87_THAOC</name>
<protein>
    <submittedName>
        <fullName evidence="2">Uncharacterized protein</fullName>
    </submittedName>
</protein>
<dbReference type="Proteomes" id="UP000266841">
    <property type="component" value="Unassembled WGS sequence"/>
</dbReference>
<comment type="caution">
    <text evidence="2">The sequence shown here is derived from an EMBL/GenBank/DDBJ whole genome shotgun (WGS) entry which is preliminary data.</text>
</comment>
<feature type="non-terminal residue" evidence="2">
    <location>
        <position position="178"/>
    </location>
</feature>
<dbReference type="AlphaFoldDB" id="K0TF87"/>
<proteinExistence type="predicted"/>
<sequence length="178" mass="18870">MIRAPPSSTPQCLLDPPSPIPSSSGDPYGPSYLQIGSLGQCLSLGHAAGAQNVEHPRGDHCAAGNLSCVTGGRIDEVTGDVSAAGHGHSAGRKRFESKTRQREYKTTNTGACGECSIIPWPKREREISDNISGDSLSGKWENTLEDNVKLVLHCSTDLFSSNLDDNLAAWHTSNQAGI</sequence>
<organism evidence="2 3">
    <name type="scientific">Thalassiosira oceanica</name>
    <name type="common">Marine diatom</name>
    <dbReference type="NCBI Taxonomy" id="159749"/>
    <lineage>
        <taxon>Eukaryota</taxon>
        <taxon>Sar</taxon>
        <taxon>Stramenopiles</taxon>
        <taxon>Ochrophyta</taxon>
        <taxon>Bacillariophyta</taxon>
        <taxon>Coscinodiscophyceae</taxon>
        <taxon>Thalassiosirophycidae</taxon>
        <taxon>Thalassiosirales</taxon>
        <taxon>Thalassiosiraceae</taxon>
        <taxon>Thalassiosira</taxon>
    </lineage>
</organism>
<evidence type="ECO:0000313" key="2">
    <source>
        <dbReference type="EMBL" id="EJK77458.1"/>
    </source>
</evidence>
<feature type="region of interest" description="Disordered" evidence="1">
    <location>
        <begin position="1"/>
        <end position="29"/>
    </location>
</feature>
<dbReference type="EMBL" id="AGNL01000847">
    <property type="protein sequence ID" value="EJK77458.1"/>
    <property type="molecule type" value="Genomic_DNA"/>
</dbReference>
<reference evidence="2 3" key="1">
    <citation type="journal article" date="2012" name="Genome Biol.">
        <title>Genome and low-iron response of an oceanic diatom adapted to chronic iron limitation.</title>
        <authorList>
            <person name="Lommer M."/>
            <person name="Specht M."/>
            <person name="Roy A.S."/>
            <person name="Kraemer L."/>
            <person name="Andreson R."/>
            <person name="Gutowska M.A."/>
            <person name="Wolf J."/>
            <person name="Bergner S.V."/>
            <person name="Schilhabel M.B."/>
            <person name="Klostermeier U.C."/>
            <person name="Beiko R.G."/>
            <person name="Rosenstiel P."/>
            <person name="Hippler M."/>
            <person name="Laroche J."/>
        </authorList>
    </citation>
    <scope>NUCLEOTIDE SEQUENCE [LARGE SCALE GENOMIC DNA]</scope>
    <source>
        <strain evidence="2 3">CCMP1005</strain>
    </source>
</reference>
<evidence type="ECO:0000313" key="3">
    <source>
        <dbReference type="Proteomes" id="UP000266841"/>
    </source>
</evidence>
<evidence type="ECO:0000256" key="1">
    <source>
        <dbReference type="SAM" id="MobiDB-lite"/>
    </source>
</evidence>